<evidence type="ECO:0000313" key="3">
    <source>
        <dbReference type="Proteomes" id="UP001249851"/>
    </source>
</evidence>
<protein>
    <submittedName>
        <fullName evidence="2">GTP-binding protein 10</fullName>
    </submittedName>
</protein>
<dbReference type="PANTHER" id="PTHR11702:SF43">
    <property type="entry name" value="GTP-BINDING PROTEIN 10"/>
    <property type="match status" value="1"/>
</dbReference>
<dbReference type="Proteomes" id="UP001249851">
    <property type="component" value="Unassembled WGS sequence"/>
</dbReference>
<dbReference type="InterPro" id="IPR006169">
    <property type="entry name" value="GTP1_OBG_dom"/>
</dbReference>
<dbReference type="GO" id="GO:0005739">
    <property type="term" value="C:mitochondrion"/>
    <property type="evidence" value="ECO:0007669"/>
    <property type="project" value="TreeGrafter"/>
</dbReference>
<dbReference type="PANTHER" id="PTHR11702">
    <property type="entry name" value="DEVELOPMENTALLY REGULATED GTP-BINDING PROTEIN-RELATED"/>
    <property type="match status" value="1"/>
</dbReference>
<name>A0AAD9UT75_ACRCE</name>
<dbReference type="EMBL" id="JARQWQ010000132">
    <property type="protein sequence ID" value="KAK2549076.1"/>
    <property type="molecule type" value="Genomic_DNA"/>
</dbReference>
<dbReference type="GO" id="GO:0042254">
    <property type="term" value="P:ribosome biogenesis"/>
    <property type="evidence" value="ECO:0007669"/>
    <property type="project" value="UniProtKB-UniRule"/>
</dbReference>
<dbReference type="Pfam" id="PF01018">
    <property type="entry name" value="GTP1_OBG"/>
    <property type="match status" value="1"/>
</dbReference>
<accession>A0AAD9UT75</accession>
<evidence type="ECO:0000259" key="1">
    <source>
        <dbReference type="PROSITE" id="PS51883"/>
    </source>
</evidence>
<keyword evidence="3" id="KW-1185">Reference proteome</keyword>
<sequence>MSSKAAAISSQVVSTESTEVEKSKKYQQLHVMPFSVMQGGKYVAHVLFKYKPRRSIVFVRTKVLAEELKKELAEYGLDCTYPSKRGTMSFGMEHIEKENISKSDAEDVNTVEEGFNQNITVMTEGEVEAMESVLPVDLFLIVQQPMTGKSFVLFCLKKTHTKGHPLDVVLLYSQNELALLSQLETHVDVKKLPPPSFHNVPTMTEGLPSLPGESMVVAGRHLIEPPPPSITARLPPKRPLSQVFQPPVPVPTKQSERHRFSDRVRIYVRGGTGGQGSSYFGGLGGDGGDVVVQCSPNASLDHFAVKENRRILAEHGTYFSGKRGKRRRVMRGRDTVIPVPIGTTLSTDEGKIIGELDELGSRILVAQGGRGGCPDTEDWNGEKGERRMIRLEMRLIADIALVG</sequence>
<gene>
    <name evidence="2" type="ORF">P5673_030578</name>
</gene>
<dbReference type="AlphaFoldDB" id="A0AAD9UT75"/>
<evidence type="ECO:0000313" key="2">
    <source>
        <dbReference type="EMBL" id="KAK2549076.1"/>
    </source>
</evidence>
<dbReference type="GO" id="GO:0003924">
    <property type="term" value="F:GTPase activity"/>
    <property type="evidence" value="ECO:0007669"/>
    <property type="project" value="InterPro"/>
</dbReference>
<dbReference type="PROSITE" id="PS51883">
    <property type="entry name" value="OBG"/>
    <property type="match status" value="1"/>
</dbReference>
<organism evidence="2 3">
    <name type="scientific">Acropora cervicornis</name>
    <name type="common">Staghorn coral</name>
    <dbReference type="NCBI Taxonomy" id="6130"/>
    <lineage>
        <taxon>Eukaryota</taxon>
        <taxon>Metazoa</taxon>
        <taxon>Cnidaria</taxon>
        <taxon>Anthozoa</taxon>
        <taxon>Hexacorallia</taxon>
        <taxon>Scleractinia</taxon>
        <taxon>Astrocoeniina</taxon>
        <taxon>Acroporidae</taxon>
        <taxon>Acropora</taxon>
    </lineage>
</organism>
<dbReference type="GO" id="GO:0005525">
    <property type="term" value="F:GTP binding"/>
    <property type="evidence" value="ECO:0007669"/>
    <property type="project" value="InterPro"/>
</dbReference>
<reference evidence="2" key="1">
    <citation type="journal article" date="2023" name="G3 (Bethesda)">
        <title>Whole genome assembly and annotation of the endangered Caribbean coral Acropora cervicornis.</title>
        <authorList>
            <person name="Selwyn J.D."/>
            <person name="Vollmer S.V."/>
        </authorList>
    </citation>
    <scope>NUCLEOTIDE SEQUENCE</scope>
    <source>
        <strain evidence="2">K2</strain>
    </source>
</reference>
<feature type="domain" description="Obg" evidence="1">
    <location>
        <begin position="258"/>
        <end position="396"/>
    </location>
</feature>
<comment type="caution">
    <text evidence="2">The sequence shown here is derived from an EMBL/GenBank/DDBJ whole genome shotgun (WGS) entry which is preliminary data.</text>
</comment>
<proteinExistence type="predicted"/>
<dbReference type="InterPro" id="IPR036726">
    <property type="entry name" value="GTP1_OBG_dom_sf"/>
</dbReference>
<reference evidence="2" key="2">
    <citation type="journal article" date="2023" name="Science">
        <title>Genomic signatures of disease resistance in endangered staghorn corals.</title>
        <authorList>
            <person name="Vollmer S.V."/>
            <person name="Selwyn J.D."/>
            <person name="Despard B.A."/>
            <person name="Roesel C.L."/>
        </authorList>
    </citation>
    <scope>NUCLEOTIDE SEQUENCE</scope>
    <source>
        <strain evidence="2">K2</strain>
    </source>
</reference>
<dbReference type="InterPro" id="IPR045086">
    <property type="entry name" value="OBG_GTPase"/>
</dbReference>
<dbReference type="Gene3D" id="2.70.210.12">
    <property type="entry name" value="GTP1/OBG domain"/>
    <property type="match status" value="1"/>
</dbReference>
<dbReference type="SUPFAM" id="SSF82051">
    <property type="entry name" value="Obg GTP-binding protein N-terminal domain"/>
    <property type="match status" value="1"/>
</dbReference>